<dbReference type="SUPFAM" id="SSF53474">
    <property type="entry name" value="alpha/beta-Hydrolases"/>
    <property type="match status" value="1"/>
</dbReference>
<evidence type="ECO:0000313" key="3">
    <source>
        <dbReference type="Proteomes" id="UP000053750"/>
    </source>
</evidence>
<dbReference type="PANTHER" id="PTHR11614">
    <property type="entry name" value="PHOSPHOLIPASE-RELATED"/>
    <property type="match status" value="1"/>
</dbReference>
<name>A0A9W5RYR9_9BACL</name>
<dbReference type="Pfam" id="PF12146">
    <property type="entry name" value="Hydrolase_4"/>
    <property type="match status" value="1"/>
</dbReference>
<protein>
    <submittedName>
        <fullName evidence="2">Alpha/beta hydrolase</fullName>
    </submittedName>
</protein>
<dbReference type="InterPro" id="IPR000073">
    <property type="entry name" value="AB_hydrolase_1"/>
</dbReference>
<dbReference type="AlphaFoldDB" id="A0A9W5RYR9"/>
<gene>
    <name evidence="2" type="ORF">BG53_09625</name>
</gene>
<accession>A0A9W5RYR9</accession>
<keyword evidence="2" id="KW-0378">Hydrolase</keyword>
<dbReference type="InterPro" id="IPR029058">
    <property type="entry name" value="AB_hydrolase_fold"/>
</dbReference>
<reference evidence="2 3" key="1">
    <citation type="submission" date="2014-02" db="EMBL/GenBank/DDBJ databases">
        <title>Genome sequence of Paenibacillus darwinianus reveals adaptive mechanisms for survival in Antarctic soils.</title>
        <authorList>
            <person name="Dsouza M."/>
            <person name="Taylor M.W."/>
            <person name="Turner S.J."/>
            <person name="Aislabie J."/>
        </authorList>
    </citation>
    <scope>NUCLEOTIDE SEQUENCE [LARGE SCALE GENOMIC DNA]</scope>
    <source>
        <strain evidence="2 3">CE1</strain>
    </source>
</reference>
<keyword evidence="3" id="KW-1185">Reference proteome</keyword>
<organism evidence="2 3">
    <name type="scientific">Paenibacillus darwinianus</name>
    <dbReference type="NCBI Taxonomy" id="1380763"/>
    <lineage>
        <taxon>Bacteria</taxon>
        <taxon>Bacillati</taxon>
        <taxon>Bacillota</taxon>
        <taxon>Bacilli</taxon>
        <taxon>Bacillales</taxon>
        <taxon>Paenibacillaceae</taxon>
        <taxon>Paenibacillus</taxon>
    </lineage>
</organism>
<proteinExistence type="predicted"/>
<dbReference type="RefSeq" id="WP_223298982.1">
    <property type="nucleotide sequence ID" value="NZ_KK082172.1"/>
</dbReference>
<evidence type="ECO:0000259" key="1">
    <source>
        <dbReference type="Pfam" id="PF12146"/>
    </source>
</evidence>
<comment type="caution">
    <text evidence="2">The sequence shown here is derived from an EMBL/GenBank/DDBJ whole genome shotgun (WGS) entry which is preliminary data.</text>
</comment>
<dbReference type="InterPro" id="IPR051044">
    <property type="entry name" value="MAG_DAG_Lipase"/>
</dbReference>
<dbReference type="EMBL" id="JFHU01000245">
    <property type="protein sequence ID" value="EXX85077.1"/>
    <property type="molecule type" value="Genomic_DNA"/>
</dbReference>
<sequence>MNGRVWQETFMLHAADGAALHVSLALPAAGESESVVCIVHGIGEHGGRYAVVAEALTGRGAAVFALDHRGHGRSQGKRGHASVRNMTDDAVLLLLAASARFPGRPLFLYGHSMGGNVALSCALRHRPAIDGLILSSPWLRLAFNPPWWKLAIGRLIGRLLPSMTMSTGLDSGALYRNGEQSRRDSYDELMHTRVSSELFFSIMDEGCRSVAEAGALNVPTLILHGTEDRVTSFAASRETAERAGQRCEFVAWEGGYHELHHDREAERVLAFIGEWVRARSGRGDCCEQPDSTESG</sequence>
<feature type="domain" description="Serine aminopeptidase S33" evidence="1">
    <location>
        <begin position="31"/>
        <end position="264"/>
    </location>
</feature>
<dbReference type="GO" id="GO:0016787">
    <property type="term" value="F:hydrolase activity"/>
    <property type="evidence" value="ECO:0007669"/>
    <property type="project" value="UniProtKB-KW"/>
</dbReference>
<evidence type="ECO:0000313" key="2">
    <source>
        <dbReference type="EMBL" id="EXX85077.1"/>
    </source>
</evidence>
<dbReference type="PRINTS" id="PR00111">
    <property type="entry name" value="ABHYDROLASE"/>
</dbReference>
<dbReference type="InterPro" id="IPR022742">
    <property type="entry name" value="Hydrolase_4"/>
</dbReference>
<dbReference type="Gene3D" id="3.40.50.1820">
    <property type="entry name" value="alpha/beta hydrolase"/>
    <property type="match status" value="1"/>
</dbReference>
<dbReference type="Proteomes" id="UP000053750">
    <property type="component" value="Unassembled WGS sequence"/>
</dbReference>